<evidence type="ECO:0000259" key="8">
    <source>
        <dbReference type="Pfam" id="PF00590"/>
    </source>
</evidence>
<dbReference type="PANTHER" id="PTHR43467:SF2">
    <property type="entry name" value="COBALT-PRECORRIN-2 C(20)-METHYLTRANSFERASE"/>
    <property type="match status" value="1"/>
</dbReference>
<evidence type="ECO:0000256" key="3">
    <source>
        <dbReference type="ARBA" id="ARBA00022573"/>
    </source>
</evidence>
<keyword evidence="5 9" id="KW-0808">Transferase</keyword>
<dbReference type="InterPro" id="IPR014777">
    <property type="entry name" value="4pyrrole_Mease_sub1"/>
</dbReference>
<dbReference type="InterPro" id="IPR014776">
    <property type="entry name" value="4pyrrole_Mease_sub2"/>
</dbReference>
<dbReference type="Proteomes" id="UP001629246">
    <property type="component" value="Unassembled WGS sequence"/>
</dbReference>
<comment type="subunit">
    <text evidence="7">Homodimer.</text>
</comment>
<organism evidence="9 10">
    <name type="scientific">Herbaspirillum lusitanum</name>
    <dbReference type="NCBI Taxonomy" id="213312"/>
    <lineage>
        <taxon>Bacteria</taxon>
        <taxon>Pseudomonadati</taxon>
        <taxon>Pseudomonadota</taxon>
        <taxon>Betaproteobacteria</taxon>
        <taxon>Burkholderiales</taxon>
        <taxon>Oxalobacteraceae</taxon>
        <taxon>Herbaspirillum</taxon>
    </lineage>
</organism>
<evidence type="ECO:0000256" key="2">
    <source>
        <dbReference type="ARBA" id="ARBA00005879"/>
    </source>
</evidence>
<sequence>MTVIETTAKPGLGTLTGIGVGPGPAAYLPLAALAALRAADVIYLPRARGAAQSVALQCLEGIDFDCSRLREIEFNMDPDRDVLRSHYAGLAQELAAELQAGKALAYLTIGDTLTYSTYGYVLAAVRDLLPACVCKTFPGITSYAAAAAALHWPLGVGKERTLILPCPDEATELRREIETHDIVVLMKVGERLSWVLALLNEMGIAAHCAFARRIGLPGEVLQSGLAQLDAEQASGYLATLLIRKNAIEKRHQP</sequence>
<dbReference type="InterPro" id="IPR012382">
    <property type="entry name" value="CobI/CbiL"/>
</dbReference>
<dbReference type="NCBIfam" id="TIGR01467">
    <property type="entry name" value="cobI_cbiL"/>
    <property type="match status" value="1"/>
</dbReference>
<dbReference type="RefSeq" id="WP_408159172.1">
    <property type="nucleotide sequence ID" value="NZ_JAQQFM010000007.1"/>
</dbReference>
<gene>
    <name evidence="9" type="primary">cobI</name>
    <name evidence="9" type="ORF">PQR62_16970</name>
</gene>
<dbReference type="EC" id="2.1.1.130" evidence="7"/>
<evidence type="ECO:0000313" key="9">
    <source>
        <dbReference type="EMBL" id="MFL9925972.1"/>
    </source>
</evidence>
<comment type="catalytic activity">
    <reaction evidence="7">
        <text>precorrin-2 + S-adenosyl-L-methionine = precorrin-3A + S-adenosyl-L-homocysteine + H(+)</text>
        <dbReference type="Rhea" id="RHEA:16841"/>
        <dbReference type="ChEBI" id="CHEBI:15378"/>
        <dbReference type="ChEBI" id="CHEBI:57856"/>
        <dbReference type="ChEBI" id="CHEBI:58561"/>
        <dbReference type="ChEBI" id="CHEBI:58827"/>
        <dbReference type="ChEBI" id="CHEBI:59789"/>
        <dbReference type="EC" id="2.1.1.130"/>
    </reaction>
</comment>
<evidence type="ECO:0000256" key="5">
    <source>
        <dbReference type="ARBA" id="ARBA00022679"/>
    </source>
</evidence>
<dbReference type="InterPro" id="IPR000878">
    <property type="entry name" value="4pyrrol_Mease"/>
</dbReference>
<dbReference type="InterPro" id="IPR035996">
    <property type="entry name" value="4pyrrol_Methylase_sf"/>
</dbReference>
<comment type="caution">
    <text evidence="9">The sequence shown here is derived from an EMBL/GenBank/DDBJ whole genome shotgun (WGS) entry which is preliminary data.</text>
</comment>
<keyword evidence="3" id="KW-0169">Cobalamin biosynthesis</keyword>
<dbReference type="Pfam" id="PF00590">
    <property type="entry name" value="TP_methylase"/>
    <property type="match status" value="1"/>
</dbReference>
<comment type="function">
    <text evidence="7">Methylates precorrin-2 at the C-20 position to produce precorrin-3A.</text>
</comment>
<reference evidence="9 10" key="1">
    <citation type="journal article" date="2024" name="Chem. Sci.">
        <title>Discovery of megapolipeptins by genome mining of a Burkholderiales bacteria collection.</title>
        <authorList>
            <person name="Paulo B.S."/>
            <person name="Recchia M.J.J."/>
            <person name="Lee S."/>
            <person name="Fergusson C.H."/>
            <person name="Romanowski S.B."/>
            <person name="Hernandez A."/>
            <person name="Krull N."/>
            <person name="Liu D.Y."/>
            <person name="Cavanagh H."/>
            <person name="Bos A."/>
            <person name="Gray C.A."/>
            <person name="Murphy B.T."/>
            <person name="Linington R.G."/>
            <person name="Eustaquio A.S."/>
        </authorList>
    </citation>
    <scope>NUCLEOTIDE SEQUENCE [LARGE SCALE GENOMIC DNA]</scope>
    <source>
        <strain evidence="9 10">RL21-008-BIB-A</strain>
    </source>
</reference>
<dbReference type="InterPro" id="IPR006364">
    <property type="entry name" value="CobI/CbiL/CobIJ_dom"/>
</dbReference>
<evidence type="ECO:0000256" key="7">
    <source>
        <dbReference type="PIRNR" id="PIRNR036427"/>
    </source>
</evidence>
<dbReference type="GO" id="GO:0030788">
    <property type="term" value="F:precorrin-2 C20-methyltransferase activity"/>
    <property type="evidence" value="ECO:0007669"/>
    <property type="project" value="UniProtKB-EC"/>
</dbReference>
<keyword evidence="10" id="KW-1185">Reference proteome</keyword>
<keyword evidence="6" id="KW-0949">S-adenosyl-L-methionine</keyword>
<evidence type="ECO:0000256" key="6">
    <source>
        <dbReference type="ARBA" id="ARBA00022691"/>
    </source>
</evidence>
<protein>
    <recommendedName>
        <fullName evidence="7">Precorrin-2 C(20)-methyltransferase</fullName>
        <ecNumber evidence="7">2.1.1.130</ecNumber>
    </recommendedName>
</protein>
<feature type="domain" description="Tetrapyrrole methylase" evidence="8">
    <location>
        <begin position="14"/>
        <end position="222"/>
    </location>
</feature>
<accession>A0ABW9ACF1</accession>
<dbReference type="CDD" id="cd11645">
    <property type="entry name" value="Precorrin_2_C20_MT"/>
    <property type="match status" value="1"/>
</dbReference>
<dbReference type="Gene3D" id="3.30.950.10">
    <property type="entry name" value="Methyltransferase, Cobalt-precorrin-4 Transmethylase, Domain 2"/>
    <property type="match status" value="1"/>
</dbReference>
<dbReference type="SUPFAM" id="SSF53790">
    <property type="entry name" value="Tetrapyrrole methylase"/>
    <property type="match status" value="1"/>
</dbReference>
<proteinExistence type="inferred from homology"/>
<dbReference type="PIRSF" id="PIRSF036427">
    <property type="entry name" value="Precrrn-2_mtase"/>
    <property type="match status" value="1"/>
</dbReference>
<name>A0ABW9ACF1_9BURK</name>
<evidence type="ECO:0000256" key="1">
    <source>
        <dbReference type="ARBA" id="ARBA00004953"/>
    </source>
</evidence>
<keyword evidence="4 9" id="KW-0489">Methyltransferase</keyword>
<comment type="similarity">
    <text evidence="2 7">Belongs to the precorrin methyltransferase family.</text>
</comment>
<evidence type="ECO:0000256" key="4">
    <source>
        <dbReference type="ARBA" id="ARBA00022603"/>
    </source>
</evidence>
<comment type="pathway">
    <text evidence="1">Cofactor biosynthesis; adenosylcobalamin biosynthesis.</text>
</comment>
<evidence type="ECO:0000313" key="10">
    <source>
        <dbReference type="Proteomes" id="UP001629246"/>
    </source>
</evidence>
<dbReference type="EMBL" id="JAQQFM010000007">
    <property type="protein sequence ID" value="MFL9925972.1"/>
    <property type="molecule type" value="Genomic_DNA"/>
</dbReference>
<dbReference type="GO" id="GO:0032259">
    <property type="term" value="P:methylation"/>
    <property type="evidence" value="ECO:0007669"/>
    <property type="project" value="UniProtKB-KW"/>
</dbReference>
<dbReference type="Gene3D" id="3.40.1010.10">
    <property type="entry name" value="Cobalt-precorrin-4 Transmethylase, Domain 1"/>
    <property type="match status" value="1"/>
</dbReference>
<dbReference type="PANTHER" id="PTHR43467">
    <property type="entry name" value="COBALT-PRECORRIN-2 C(20)-METHYLTRANSFERASE"/>
    <property type="match status" value="1"/>
</dbReference>